<comment type="similarity">
    <text evidence="2">Belongs to the bacterial solute-binding protein 2 family.</text>
</comment>
<dbReference type="InterPro" id="IPR028082">
    <property type="entry name" value="Peripla_BP_I"/>
</dbReference>
<evidence type="ECO:0000256" key="3">
    <source>
        <dbReference type="SAM" id="SignalP"/>
    </source>
</evidence>
<feature type="chain" id="PRO_5042533785" evidence="3">
    <location>
        <begin position="27"/>
        <end position="337"/>
    </location>
</feature>
<dbReference type="GeneID" id="301457886"/>
<evidence type="ECO:0000313" key="6">
    <source>
        <dbReference type="Proteomes" id="UP001183582"/>
    </source>
</evidence>
<name>A0AAJ2HJ23_9MICO</name>
<feature type="domain" description="Periplasmic binding protein" evidence="4">
    <location>
        <begin position="39"/>
        <end position="294"/>
    </location>
</feature>
<accession>A0AAJ2HJ23</accession>
<evidence type="ECO:0000256" key="2">
    <source>
        <dbReference type="ARBA" id="ARBA00007639"/>
    </source>
</evidence>
<sequence length="337" mass="35315">MKRARIATAAVAVTALAALTACSSQGAGGSAGSDGEYVTVVKLQGISWFDRMGQGLDEAADDLGLQSSMVGPDDASPEKQVKIIQDLIARQPAAIAVVPLSPQSIEGVLGQAKAAGIKVVTHEAPGQANADVDIEAFDNAAYGEHMMQNLADCMGGEGQYVTFVGSLTAASHMEWAQAELDYAAENYPGITRVADPIETTEDLTTTYDRAKEILAKYPDIKGFLGSAASDVAGIGRAIEEAGLEDDVCVMGTSIPSTAGKYLESGAVDKFFFWDPAITGRVLLTVSEMLVNGEEITVGTDLGIEGYEDLQAVEGAENSFHGNAWIDVDSTNVADYDF</sequence>
<comment type="subcellular location">
    <subcellularLocation>
        <location evidence="1">Cell envelope</location>
    </subcellularLocation>
</comment>
<reference evidence="5 6" key="1">
    <citation type="submission" date="2021-06" db="EMBL/GenBank/DDBJ databases">
        <title>Genome-based taxonomic framework of Microbacterium strains isolated from marine environment, the description of four new species and reclassification of four preexisting species.</title>
        <authorList>
            <person name="Lee S.D."/>
            <person name="Kim S.-M."/>
            <person name="Byeon Y.-S."/>
            <person name="Yang H.L."/>
            <person name="Kim I.S."/>
        </authorList>
    </citation>
    <scope>NUCLEOTIDE SEQUENCE [LARGE SCALE GENOMIC DNA]</scope>
    <source>
        <strain evidence="5 6">KACC 20514</strain>
    </source>
</reference>
<dbReference type="RefSeq" id="WP_310891096.1">
    <property type="nucleotide sequence ID" value="NZ_BAAAGR010000001.1"/>
</dbReference>
<dbReference type="PROSITE" id="PS51257">
    <property type="entry name" value="PROKAR_LIPOPROTEIN"/>
    <property type="match status" value="1"/>
</dbReference>
<organism evidence="5 6">
    <name type="scientific">Microbacterium aurantiacum</name>
    <dbReference type="NCBI Taxonomy" id="162393"/>
    <lineage>
        <taxon>Bacteria</taxon>
        <taxon>Bacillati</taxon>
        <taxon>Actinomycetota</taxon>
        <taxon>Actinomycetes</taxon>
        <taxon>Micrococcales</taxon>
        <taxon>Microbacteriaceae</taxon>
        <taxon>Microbacterium</taxon>
    </lineage>
</organism>
<dbReference type="InterPro" id="IPR050555">
    <property type="entry name" value="Bact_Solute-Bind_Prot2"/>
</dbReference>
<dbReference type="InterPro" id="IPR025997">
    <property type="entry name" value="SBP_2_dom"/>
</dbReference>
<dbReference type="CDD" id="cd20001">
    <property type="entry name" value="PBP1_LsrB_Quorum_Sensing-like"/>
    <property type="match status" value="1"/>
</dbReference>
<protein>
    <submittedName>
        <fullName evidence="5">Autoinducer 2 ABC transporter substrate-binding protein</fullName>
    </submittedName>
</protein>
<dbReference type="Proteomes" id="UP001183582">
    <property type="component" value="Unassembled WGS sequence"/>
</dbReference>
<evidence type="ECO:0000313" key="5">
    <source>
        <dbReference type="EMBL" id="MDS0245284.1"/>
    </source>
</evidence>
<dbReference type="PANTHER" id="PTHR30036">
    <property type="entry name" value="D-XYLOSE-BINDING PERIPLASMIC PROTEIN"/>
    <property type="match status" value="1"/>
</dbReference>
<gene>
    <name evidence="5" type="ORF">KZC50_06605</name>
</gene>
<dbReference type="Pfam" id="PF13407">
    <property type="entry name" value="Peripla_BP_4"/>
    <property type="match status" value="1"/>
</dbReference>
<dbReference type="Gene3D" id="3.40.50.2300">
    <property type="match status" value="2"/>
</dbReference>
<dbReference type="GO" id="GO:0030246">
    <property type="term" value="F:carbohydrate binding"/>
    <property type="evidence" value="ECO:0007669"/>
    <property type="project" value="TreeGrafter"/>
</dbReference>
<keyword evidence="3" id="KW-0732">Signal</keyword>
<feature type="signal peptide" evidence="3">
    <location>
        <begin position="1"/>
        <end position="26"/>
    </location>
</feature>
<dbReference type="EMBL" id="JAHWXH010000001">
    <property type="protein sequence ID" value="MDS0245284.1"/>
    <property type="molecule type" value="Genomic_DNA"/>
</dbReference>
<evidence type="ECO:0000259" key="4">
    <source>
        <dbReference type="Pfam" id="PF13407"/>
    </source>
</evidence>
<proteinExistence type="inferred from homology"/>
<comment type="caution">
    <text evidence="5">The sequence shown here is derived from an EMBL/GenBank/DDBJ whole genome shotgun (WGS) entry which is preliminary data.</text>
</comment>
<dbReference type="GO" id="GO:0030288">
    <property type="term" value="C:outer membrane-bounded periplasmic space"/>
    <property type="evidence" value="ECO:0007669"/>
    <property type="project" value="TreeGrafter"/>
</dbReference>
<dbReference type="AlphaFoldDB" id="A0AAJ2HJ23"/>
<dbReference type="PANTHER" id="PTHR30036:SF7">
    <property type="entry name" value="ABC TRANSPORTER PERIPLASMIC-BINDING PROTEIN YPHF"/>
    <property type="match status" value="1"/>
</dbReference>
<dbReference type="SUPFAM" id="SSF53822">
    <property type="entry name" value="Periplasmic binding protein-like I"/>
    <property type="match status" value="1"/>
</dbReference>
<evidence type="ECO:0000256" key="1">
    <source>
        <dbReference type="ARBA" id="ARBA00004196"/>
    </source>
</evidence>